<keyword evidence="4 8" id="KW-0276">Fatty acid metabolism</keyword>
<evidence type="ECO:0000256" key="2">
    <source>
        <dbReference type="ARBA" id="ARBA00017562"/>
    </source>
</evidence>
<evidence type="ECO:0000256" key="7">
    <source>
        <dbReference type="ARBA" id="ARBA00023267"/>
    </source>
</evidence>
<keyword evidence="3 8" id="KW-0444">Lipid biosynthesis</keyword>
<gene>
    <name evidence="11" type="ORF">GCM10010430_67650</name>
</gene>
<comment type="caution">
    <text evidence="11">The sequence shown here is derived from an EMBL/GenBank/DDBJ whole genome shotgun (WGS) entry which is preliminary data.</text>
</comment>
<dbReference type="InterPro" id="IPR001249">
    <property type="entry name" value="AcCoA_biotinCC"/>
</dbReference>
<dbReference type="PRINTS" id="PR01071">
    <property type="entry name" value="ACOABIOTINCC"/>
</dbReference>
<evidence type="ECO:0000256" key="4">
    <source>
        <dbReference type="ARBA" id="ARBA00022832"/>
    </source>
</evidence>
<dbReference type="Pfam" id="PF00364">
    <property type="entry name" value="Biotin_lipoyl"/>
    <property type="match status" value="1"/>
</dbReference>
<evidence type="ECO:0000259" key="10">
    <source>
        <dbReference type="PROSITE" id="PS50968"/>
    </source>
</evidence>
<feature type="region of interest" description="Disordered" evidence="9">
    <location>
        <begin position="1"/>
        <end position="22"/>
    </location>
</feature>
<dbReference type="PANTHER" id="PTHR45266">
    <property type="entry name" value="OXALOACETATE DECARBOXYLASE ALPHA CHAIN"/>
    <property type="match status" value="1"/>
</dbReference>
<sequence length="181" mass="19262">MTVGVDKKTHQENGRKSVTLINPHAFPGSAEASRADLEAVCRAVRELAGLSPQLPTRIRLQHGRTSVEIDWPVTEGPQPPVRPSTGQAAAAPDDEPESGLRYVCAPMVGTFYQAPEPGSPPFVSVGDLVRPGQTVGILEVMKMMSTIEAEVAGRVVEVLVPNGTSVEYQQRLITVAPATEG</sequence>
<dbReference type="EMBL" id="BAAATR010000044">
    <property type="protein sequence ID" value="GAA2272130.1"/>
    <property type="molecule type" value="Genomic_DNA"/>
</dbReference>
<dbReference type="PANTHER" id="PTHR45266:SF3">
    <property type="entry name" value="OXALOACETATE DECARBOXYLASE ALPHA CHAIN"/>
    <property type="match status" value="1"/>
</dbReference>
<dbReference type="Proteomes" id="UP001500305">
    <property type="component" value="Unassembled WGS sequence"/>
</dbReference>
<accession>A0ABN3EVJ7</accession>
<dbReference type="InterPro" id="IPR001882">
    <property type="entry name" value="Biotin_BS"/>
</dbReference>
<evidence type="ECO:0000256" key="9">
    <source>
        <dbReference type="SAM" id="MobiDB-lite"/>
    </source>
</evidence>
<dbReference type="SUPFAM" id="SSF51230">
    <property type="entry name" value="Single hybrid motif"/>
    <property type="match status" value="1"/>
</dbReference>
<evidence type="ECO:0000313" key="12">
    <source>
        <dbReference type="Proteomes" id="UP001500305"/>
    </source>
</evidence>
<dbReference type="CDD" id="cd06850">
    <property type="entry name" value="biotinyl_domain"/>
    <property type="match status" value="1"/>
</dbReference>
<evidence type="ECO:0000256" key="8">
    <source>
        <dbReference type="RuleBase" id="RU364072"/>
    </source>
</evidence>
<protein>
    <recommendedName>
        <fullName evidence="2 8">Biotin carboxyl carrier protein of acetyl-CoA carboxylase</fullName>
    </recommendedName>
</protein>
<evidence type="ECO:0000256" key="5">
    <source>
        <dbReference type="ARBA" id="ARBA00023098"/>
    </source>
</evidence>
<proteinExistence type="predicted"/>
<keyword evidence="7 8" id="KW-0092">Biotin</keyword>
<name>A0ABN3EVJ7_9ACTN</name>
<evidence type="ECO:0000313" key="11">
    <source>
        <dbReference type="EMBL" id="GAA2272130.1"/>
    </source>
</evidence>
<reference evidence="11 12" key="1">
    <citation type="journal article" date="2019" name="Int. J. Syst. Evol. Microbiol.">
        <title>The Global Catalogue of Microorganisms (GCM) 10K type strain sequencing project: providing services to taxonomists for standard genome sequencing and annotation.</title>
        <authorList>
            <consortium name="The Broad Institute Genomics Platform"/>
            <consortium name="The Broad Institute Genome Sequencing Center for Infectious Disease"/>
            <person name="Wu L."/>
            <person name="Ma J."/>
        </authorList>
    </citation>
    <scope>NUCLEOTIDE SEQUENCE [LARGE SCALE GENOMIC DNA]</scope>
    <source>
        <strain evidence="11 12">JCM 7356</strain>
    </source>
</reference>
<comment type="function">
    <text evidence="8">This protein is a component of the acetyl coenzyme A carboxylase complex; first, biotin carboxylase catalyzes the carboxylation of the carrier protein and then the transcarboxylase transfers the carboxyl group to form malonyl-CoA.</text>
</comment>
<organism evidence="11 12">
    <name type="scientific">Kitasatospora cystarginea</name>
    <dbReference type="NCBI Taxonomy" id="58350"/>
    <lineage>
        <taxon>Bacteria</taxon>
        <taxon>Bacillati</taxon>
        <taxon>Actinomycetota</taxon>
        <taxon>Actinomycetes</taxon>
        <taxon>Kitasatosporales</taxon>
        <taxon>Streptomycetaceae</taxon>
        <taxon>Kitasatospora</taxon>
    </lineage>
</organism>
<evidence type="ECO:0000256" key="1">
    <source>
        <dbReference type="ARBA" id="ARBA00005194"/>
    </source>
</evidence>
<dbReference type="InterPro" id="IPR050709">
    <property type="entry name" value="Biotin_Carboxyl_Carrier/Decarb"/>
</dbReference>
<feature type="compositionally biased region" description="Basic and acidic residues" evidence="9">
    <location>
        <begin position="1"/>
        <end position="15"/>
    </location>
</feature>
<comment type="pathway">
    <text evidence="1 8">Lipid metabolism; fatty acid biosynthesis.</text>
</comment>
<evidence type="ECO:0000256" key="6">
    <source>
        <dbReference type="ARBA" id="ARBA00023160"/>
    </source>
</evidence>
<dbReference type="Gene3D" id="2.40.50.100">
    <property type="match status" value="1"/>
</dbReference>
<dbReference type="InterPro" id="IPR011053">
    <property type="entry name" value="Single_hybrid_motif"/>
</dbReference>
<keyword evidence="6 8" id="KW-0275">Fatty acid biosynthesis</keyword>
<evidence type="ECO:0000256" key="3">
    <source>
        <dbReference type="ARBA" id="ARBA00022516"/>
    </source>
</evidence>
<feature type="domain" description="Lipoyl-binding" evidence="10">
    <location>
        <begin position="100"/>
        <end position="176"/>
    </location>
</feature>
<dbReference type="PROSITE" id="PS50968">
    <property type="entry name" value="BIOTINYL_LIPOYL"/>
    <property type="match status" value="1"/>
</dbReference>
<keyword evidence="5 8" id="KW-0443">Lipid metabolism</keyword>
<dbReference type="InterPro" id="IPR000089">
    <property type="entry name" value="Biotin_lipoyl"/>
</dbReference>
<keyword evidence="12" id="KW-1185">Reference proteome</keyword>
<dbReference type="PROSITE" id="PS00188">
    <property type="entry name" value="BIOTIN"/>
    <property type="match status" value="1"/>
</dbReference>
<feature type="region of interest" description="Disordered" evidence="9">
    <location>
        <begin position="70"/>
        <end position="96"/>
    </location>
</feature>